<comment type="caution">
    <text evidence="2">The sequence shown here is derived from an EMBL/GenBank/DDBJ whole genome shotgun (WGS) entry which is preliminary data.</text>
</comment>
<feature type="transmembrane region" description="Helical" evidence="1">
    <location>
        <begin position="149"/>
        <end position="170"/>
    </location>
</feature>
<evidence type="ECO:0000313" key="2">
    <source>
        <dbReference type="EMBL" id="KAK4023814.1"/>
    </source>
</evidence>
<keyword evidence="1" id="KW-1133">Transmembrane helix</keyword>
<dbReference type="EMBL" id="JAOYFB010000037">
    <property type="protein sequence ID" value="KAK4023814.1"/>
    <property type="molecule type" value="Genomic_DNA"/>
</dbReference>
<keyword evidence="1" id="KW-0472">Membrane</keyword>
<gene>
    <name evidence="2" type="ORF">OUZ56_009213</name>
</gene>
<keyword evidence="1" id="KW-0812">Transmembrane</keyword>
<sequence length="196" mass="22033">MGQAYPLAARFSVKGCREQPLFIWLAAYGMFPNPNIKKLLPFDKDLLERRLVAWKEVVGTNYDNFPIGLICVCSDHFQSGKPANICNVNDIDWIPSKNLDLLVANKTRNTENANDDHSQNSNDFQAKKAMGGPAISVATPVFYYSGSCMAAYGVSSVVVLVLIFSIEIIFRSIHNWITKFLRYQTCLLSVADKWML</sequence>
<protein>
    <recommendedName>
        <fullName evidence="4">THAP-type domain-containing protein</fullName>
    </recommendedName>
</protein>
<proteinExistence type="predicted"/>
<evidence type="ECO:0008006" key="4">
    <source>
        <dbReference type="Google" id="ProtNLM"/>
    </source>
</evidence>
<evidence type="ECO:0000313" key="3">
    <source>
        <dbReference type="Proteomes" id="UP001234178"/>
    </source>
</evidence>
<keyword evidence="3" id="KW-1185">Reference proteome</keyword>
<evidence type="ECO:0000256" key="1">
    <source>
        <dbReference type="SAM" id="Phobius"/>
    </source>
</evidence>
<dbReference type="Proteomes" id="UP001234178">
    <property type="component" value="Unassembled WGS sequence"/>
</dbReference>
<accession>A0ABR0AFH6</accession>
<organism evidence="2 3">
    <name type="scientific">Daphnia magna</name>
    <dbReference type="NCBI Taxonomy" id="35525"/>
    <lineage>
        <taxon>Eukaryota</taxon>
        <taxon>Metazoa</taxon>
        <taxon>Ecdysozoa</taxon>
        <taxon>Arthropoda</taxon>
        <taxon>Crustacea</taxon>
        <taxon>Branchiopoda</taxon>
        <taxon>Diplostraca</taxon>
        <taxon>Cladocera</taxon>
        <taxon>Anomopoda</taxon>
        <taxon>Daphniidae</taxon>
        <taxon>Daphnia</taxon>
    </lineage>
</organism>
<name>A0ABR0AFH6_9CRUS</name>
<reference evidence="2 3" key="1">
    <citation type="journal article" date="2023" name="Nucleic Acids Res.">
        <title>The hologenome of Daphnia magna reveals possible DNA methylation and microbiome-mediated evolution of the host genome.</title>
        <authorList>
            <person name="Chaturvedi A."/>
            <person name="Li X."/>
            <person name="Dhandapani V."/>
            <person name="Marshall H."/>
            <person name="Kissane S."/>
            <person name="Cuenca-Cambronero M."/>
            <person name="Asole G."/>
            <person name="Calvet F."/>
            <person name="Ruiz-Romero M."/>
            <person name="Marangio P."/>
            <person name="Guigo R."/>
            <person name="Rago D."/>
            <person name="Mirbahai L."/>
            <person name="Eastwood N."/>
            <person name="Colbourne J.K."/>
            <person name="Zhou J."/>
            <person name="Mallon E."/>
            <person name="Orsini L."/>
        </authorList>
    </citation>
    <scope>NUCLEOTIDE SEQUENCE [LARGE SCALE GENOMIC DNA]</scope>
    <source>
        <strain evidence="2">LRV0_1</strain>
    </source>
</reference>